<evidence type="ECO:0000256" key="1">
    <source>
        <dbReference type="SAM" id="Coils"/>
    </source>
</evidence>
<dbReference type="EMBL" id="CAUJNA010000946">
    <property type="protein sequence ID" value="CAJ1382801.1"/>
    <property type="molecule type" value="Genomic_DNA"/>
</dbReference>
<gene>
    <name evidence="4" type="ORF">EVOR1521_LOCUS10103</name>
</gene>
<dbReference type="Pfam" id="PF02978">
    <property type="entry name" value="SRP_SPB"/>
    <property type="match status" value="1"/>
</dbReference>
<dbReference type="GO" id="GO:0008312">
    <property type="term" value="F:7S RNA binding"/>
    <property type="evidence" value="ECO:0007669"/>
    <property type="project" value="InterPro"/>
</dbReference>
<feature type="coiled-coil region" evidence="1">
    <location>
        <begin position="135"/>
        <end position="162"/>
    </location>
</feature>
<dbReference type="AlphaFoldDB" id="A0AA36MWX2"/>
<evidence type="ECO:0000313" key="5">
    <source>
        <dbReference type="Proteomes" id="UP001178507"/>
    </source>
</evidence>
<proteinExistence type="predicted"/>
<feature type="compositionally biased region" description="Low complexity" evidence="2">
    <location>
        <begin position="247"/>
        <end position="256"/>
    </location>
</feature>
<evidence type="ECO:0000259" key="3">
    <source>
        <dbReference type="Pfam" id="PF02978"/>
    </source>
</evidence>
<feature type="region of interest" description="Disordered" evidence="2">
    <location>
        <begin position="229"/>
        <end position="262"/>
    </location>
</feature>
<accession>A0AA36MWX2</accession>
<protein>
    <recommendedName>
        <fullName evidence="3">Signal recognition particle SRP54 subunit M-domain domain-containing protein</fullName>
    </recommendedName>
</protein>
<dbReference type="GO" id="GO:0048500">
    <property type="term" value="C:signal recognition particle"/>
    <property type="evidence" value="ECO:0007669"/>
    <property type="project" value="InterPro"/>
</dbReference>
<comment type="caution">
    <text evidence="4">The sequence shown here is derived from an EMBL/GenBank/DDBJ whole genome shotgun (WGS) entry which is preliminary data.</text>
</comment>
<keyword evidence="1" id="KW-0175">Coiled coil</keyword>
<name>A0AA36MWX2_9DINO</name>
<evidence type="ECO:0000256" key="2">
    <source>
        <dbReference type="SAM" id="MobiDB-lite"/>
    </source>
</evidence>
<organism evidence="4 5">
    <name type="scientific">Effrenium voratum</name>
    <dbReference type="NCBI Taxonomy" id="2562239"/>
    <lineage>
        <taxon>Eukaryota</taxon>
        <taxon>Sar</taxon>
        <taxon>Alveolata</taxon>
        <taxon>Dinophyceae</taxon>
        <taxon>Suessiales</taxon>
        <taxon>Symbiodiniaceae</taxon>
        <taxon>Effrenium</taxon>
    </lineage>
</organism>
<evidence type="ECO:0000313" key="4">
    <source>
        <dbReference type="EMBL" id="CAJ1382801.1"/>
    </source>
</evidence>
<dbReference type="InterPro" id="IPR036891">
    <property type="entry name" value="Signal_recog_part_SRP54_M_sf"/>
</dbReference>
<keyword evidence="5" id="KW-1185">Reference proteome</keyword>
<feature type="domain" description="Signal recognition particle SRP54 subunit M-domain" evidence="3">
    <location>
        <begin position="104"/>
        <end position="209"/>
    </location>
</feature>
<dbReference type="GO" id="GO:0006614">
    <property type="term" value="P:SRP-dependent cotranslational protein targeting to membrane"/>
    <property type="evidence" value="ECO:0007669"/>
    <property type="project" value="InterPro"/>
</dbReference>
<reference evidence="4" key="1">
    <citation type="submission" date="2023-08" db="EMBL/GenBank/DDBJ databases">
        <authorList>
            <person name="Chen Y."/>
            <person name="Shah S."/>
            <person name="Dougan E. K."/>
            <person name="Thang M."/>
            <person name="Chan C."/>
        </authorList>
    </citation>
    <scope>NUCLEOTIDE SEQUENCE</scope>
</reference>
<sequence length="262" mass="29051">MLRRLKILKMGTGKHDLFRIVRARCLLVCAFGAFAAWNGLRVAANAFAGSSGLRAGACGQKRTLRRGLFEDLQQSFTDSAVQAASGLTKEENEALMENCRNGKMSIDDYLTVMRMFSKLGEVGNSVAPLKNMLQQGNAQGEIDNAKEKLVQQEALVNAMTKKERANPDVFVKPGPTGRKALERWAGAAGKTEKEMMEFLLEYRSMKSMFAKLGQGEDFSDVQKQLAKERDELMVSTQSRKARRSTKTRTGGKAGKQPEWMTL</sequence>
<dbReference type="Proteomes" id="UP001178507">
    <property type="component" value="Unassembled WGS sequence"/>
</dbReference>
<dbReference type="Gene3D" id="1.10.260.30">
    <property type="entry name" value="Signal recognition particle, SRP54 subunit, M-domain"/>
    <property type="match status" value="1"/>
</dbReference>
<dbReference type="SUPFAM" id="SSF47446">
    <property type="entry name" value="Signal peptide-binding domain"/>
    <property type="match status" value="1"/>
</dbReference>
<dbReference type="InterPro" id="IPR004125">
    <property type="entry name" value="Signal_recog_particle_SRP54_M"/>
</dbReference>